<dbReference type="PANTHER" id="PTHR15350:SF2">
    <property type="entry name" value="EUKARYOTIC TRANSLATION INITIATION FACTOR 3 SUBUNIT M"/>
    <property type="match status" value="1"/>
</dbReference>
<organism evidence="1 2">
    <name type="scientific">Hyphopichia burtonii NRRL Y-1933</name>
    <dbReference type="NCBI Taxonomy" id="984485"/>
    <lineage>
        <taxon>Eukaryota</taxon>
        <taxon>Fungi</taxon>
        <taxon>Dikarya</taxon>
        <taxon>Ascomycota</taxon>
        <taxon>Saccharomycotina</taxon>
        <taxon>Pichiomycetes</taxon>
        <taxon>Debaryomycetaceae</taxon>
        <taxon>Hyphopichia</taxon>
    </lineage>
</organism>
<sequence length="406" mass="46479">MASVIVVDSEFKDSVLEYGQIIDGINKSYDFSESLKTFFNNDDISNKKELSKKIAESSSASNLTKLSDKEFEPTYNLIIYLLTQLEEPFTSYEQIFHKDSVIIKNLIESTPTEKPSIRDRKAIKYTTILSIFNTIFNFLPETSSTRIFIIECILNVVEKSNVEFTFIQDSIGKNLDNWLKNANASESEIKSIFWKFITLDKLHSLKSLQLIKEFTSKYAPDLNELYELIQFALKSETADVSFLINNNVSKAIAANKNDELVSFFQSYVKGDIIKTVPSALNQSSEDILIKSKILSLARFFIENDNNNKNVFKYTDIPSDLVTSNQDFEELLITSIKSGLIEGKLNQLDESFHLTKVKRFIIAGDEENLVKNWEYVRQALVDWRIALDNLDEIVNTSREEIVSNNSN</sequence>
<accession>A0A1E4RE59</accession>
<name>A0A1E4RE59_9ASCO</name>
<dbReference type="GeneID" id="30997862"/>
<dbReference type="AlphaFoldDB" id="A0A1E4RE59"/>
<evidence type="ECO:0000313" key="1">
    <source>
        <dbReference type="EMBL" id="ODV65523.1"/>
    </source>
</evidence>
<dbReference type="OrthoDB" id="10267031at2759"/>
<protein>
    <recommendedName>
        <fullName evidence="3">PCI domain-containing protein</fullName>
    </recommendedName>
</protein>
<dbReference type="STRING" id="984485.A0A1E4RE59"/>
<proteinExistence type="predicted"/>
<dbReference type="InterPro" id="IPR016024">
    <property type="entry name" value="ARM-type_fold"/>
</dbReference>
<dbReference type="Proteomes" id="UP000095085">
    <property type="component" value="Unassembled WGS sequence"/>
</dbReference>
<dbReference type="RefSeq" id="XP_020074590.1">
    <property type="nucleotide sequence ID" value="XM_020223313.1"/>
</dbReference>
<evidence type="ECO:0000313" key="2">
    <source>
        <dbReference type="Proteomes" id="UP000095085"/>
    </source>
</evidence>
<dbReference type="GO" id="GO:0002183">
    <property type="term" value="P:cytoplasmic translational initiation"/>
    <property type="evidence" value="ECO:0007669"/>
    <property type="project" value="TreeGrafter"/>
</dbReference>
<gene>
    <name evidence="1" type="ORF">HYPBUDRAFT_243394</name>
</gene>
<dbReference type="PANTHER" id="PTHR15350">
    <property type="entry name" value="COP9 SIGNALOSOME COMPLEX SUBUNIT 7/DENDRITIC CELL PROTEIN GA17"/>
    <property type="match status" value="1"/>
</dbReference>
<dbReference type="SUPFAM" id="SSF48371">
    <property type="entry name" value="ARM repeat"/>
    <property type="match status" value="1"/>
</dbReference>
<dbReference type="InterPro" id="IPR045237">
    <property type="entry name" value="COPS7/eIF3m"/>
</dbReference>
<evidence type="ECO:0008006" key="3">
    <source>
        <dbReference type="Google" id="ProtNLM"/>
    </source>
</evidence>
<reference evidence="2" key="1">
    <citation type="submission" date="2016-05" db="EMBL/GenBank/DDBJ databases">
        <title>Comparative genomics of biotechnologically important yeasts.</title>
        <authorList>
            <consortium name="DOE Joint Genome Institute"/>
            <person name="Riley R."/>
            <person name="Haridas S."/>
            <person name="Wolfe K.H."/>
            <person name="Lopes M.R."/>
            <person name="Hittinger C.T."/>
            <person name="Goker M."/>
            <person name="Salamov A."/>
            <person name="Wisecaver J."/>
            <person name="Long T.M."/>
            <person name="Aerts A.L."/>
            <person name="Barry K."/>
            <person name="Choi C."/>
            <person name="Clum A."/>
            <person name="Coughlan A.Y."/>
            <person name="Deshpande S."/>
            <person name="Douglass A.P."/>
            <person name="Hanson S.J."/>
            <person name="Klenk H.-P."/>
            <person name="Labutti K."/>
            <person name="Lapidus A."/>
            <person name="Lindquist E."/>
            <person name="Lipzen A."/>
            <person name="Meier-Kolthoff J.P."/>
            <person name="Ohm R.A."/>
            <person name="Otillar R.P."/>
            <person name="Pangilinan J."/>
            <person name="Peng Y."/>
            <person name="Rokas A."/>
            <person name="Rosa C.A."/>
            <person name="Scheuner C."/>
            <person name="Sibirny A.A."/>
            <person name="Slot J.C."/>
            <person name="Stielow J.B."/>
            <person name="Sun H."/>
            <person name="Kurtzman C.P."/>
            <person name="Blackwell M."/>
            <person name="Grigoriev I.V."/>
            <person name="Jeffries T.W."/>
        </authorList>
    </citation>
    <scope>NUCLEOTIDE SEQUENCE [LARGE SCALE GENOMIC DNA]</scope>
    <source>
        <strain evidence="2">NRRL Y-1933</strain>
    </source>
</reference>
<dbReference type="EMBL" id="KV454544">
    <property type="protein sequence ID" value="ODV65523.1"/>
    <property type="molecule type" value="Genomic_DNA"/>
</dbReference>
<keyword evidence="2" id="KW-1185">Reference proteome</keyword>
<dbReference type="GO" id="GO:0005852">
    <property type="term" value="C:eukaryotic translation initiation factor 3 complex"/>
    <property type="evidence" value="ECO:0007669"/>
    <property type="project" value="TreeGrafter"/>
</dbReference>